<dbReference type="Pfam" id="PF08205">
    <property type="entry name" value="C2-set_2"/>
    <property type="match status" value="2"/>
</dbReference>
<keyword evidence="5" id="KW-0393">Immunoglobulin domain</keyword>
<feature type="domain" description="Ig-like" evidence="6">
    <location>
        <begin position="1370"/>
        <end position="1483"/>
    </location>
</feature>
<dbReference type="InterPro" id="IPR036179">
    <property type="entry name" value="Ig-like_dom_sf"/>
</dbReference>
<dbReference type="GO" id="GO:0005911">
    <property type="term" value="C:cell-cell junction"/>
    <property type="evidence" value="ECO:0007669"/>
    <property type="project" value="TreeGrafter"/>
</dbReference>
<dbReference type="InterPro" id="IPR013162">
    <property type="entry name" value="CD80_C2-set"/>
</dbReference>
<feature type="domain" description="Ig-like" evidence="6">
    <location>
        <begin position="897"/>
        <end position="980"/>
    </location>
</feature>
<feature type="domain" description="Ig-like" evidence="6">
    <location>
        <begin position="212"/>
        <end position="294"/>
    </location>
</feature>
<dbReference type="EMBL" id="JALNTZ010000002">
    <property type="protein sequence ID" value="KAJ3660549.1"/>
    <property type="molecule type" value="Genomic_DNA"/>
</dbReference>
<evidence type="ECO:0000313" key="7">
    <source>
        <dbReference type="EMBL" id="KAJ3660549.1"/>
    </source>
</evidence>
<evidence type="ECO:0000256" key="2">
    <source>
        <dbReference type="ARBA" id="ARBA00023136"/>
    </source>
</evidence>
<name>A0AA38MLJ6_9CUCU</name>
<dbReference type="PROSITE" id="PS50835">
    <property type="entry name" value="IG_LIKE"/>
    <property type="match status" value="17"/>
</dbReference>
<evidence type="ECO:0000256" key="3">
    <source>
        <dbReference type="ARBA" id="ARBA00023157"/>
    </source>
</evidence>
<keyword evidence="4" id="KW-0325">Glycoprotein</keyword>
<dbReference type="InterPro" id="IPR007110">
    <property type="entry name" value="Ig-like_dom"/>
</dbReference>
<feature type="domain" description="Ig-like" evidence="6">
    <location>
        <begin position="804"/>
        <end position="892"/>
    </location>
</feature>
<feature type="domain" description="Ig-like" evidence="6">
    <location>
        <begin position="1071"/>
        <end position="1157"/>
    </location>
</feature>
<evidence type="ECO:0000256" key="4">
    <source>
        <dbReference type="ARBA" id="ARBA00023180"/>
    </source>
</evidence>
<keyword evidence="8" id="KW-1185">Reference proteome</keyword>
<accession>A0AA38MLJ6</accession>
<dbReference type="InterPro" id="IPR013783">
    <property type="entry name" value="Ig-like_fold"/>
</dbReference>
<keyword evidence="2" id="KW-0472">Membrane</keyword>
<dbReference type="InterPro" id="IPR003599">
    <property type="entry name" value="Ig_sub"/>
</dbReference>
<feature type="domain" description="Ig-like" evidence="6">
    <location>
        <begin position="314"/>
        <end position="383"/>
    </location>
</feature>
<evidence type="ECO:0000256" key="1">
    <source>
        <dbReference type="ARBA" id="ARBA00004479"/>
    </source>
</evidence>
<dbReference type="SMART" id="SM00409">
    <property type="entry name" value="IG"/>
    <property type="match status" value="11"/>
</dbReference>
<feature type="domain" description="Ig-like" evidence="6">
    <location>
        <begin position="697"/>
        <end position="778"/>
    </location>
</feature>
<proteinExistence type="predicted"/>
<feature type="domain" description="Ig-like" evidence="6">
    <location>
        <begin position="1162"/>
        <end position="1263"/>
    </location>
</feature>
<feature type="domain" description="Ig-like" evidence="6">
    <location>
        <begin position="1270"/>
        <end position="1358"/>
    </location>
</feature>
<feature type="domain" description="Ig-like" evidence="6">
    <location>
        <begin position="17"/>
        <end position="89"/>
    </location>
</feature>
<feature type="domain" description="Ig-like" evidence="6">
    <location>
        <begin position="1486"/>
        <end position="1568"/>
    </location>
</feature>
<feature type="domain" description="Ig-like" evidence="6">
    <location>
        <begin position="1573"/>
        <end position="1656"/>
    </location>
</feature>
<comment type="caution">
    <text evidence="7">The sequence shown here is derived from an EMBL/GenBank/DDBJ whole genome shotgun (WGS) entry which is preliminary data.</text>
</comment>
<organism evidence="7 8">
    <name type="scientific">Zophobas morio</name>
    <dbReference type="NCBI Taxonomy" id="2755281"/>
    <lineage>
        <taxon>Eukaryota</taxon>
        <taxon>Metazoa</taxon>
        <taxon>Ecdysozoa</taxon>
        <taxon>Arthropoda</taxon>
        <taxon>Hexapoda</taxon>
        <taxon>Insecta</taxon>
        <taxon>Pterygota</taxon>
        <taxon>Neoptera</taxon>
        <taxon>Endopterygota</taxon>
        <taxon>Coleoptera</taxon>
        <taxon>Polyphaga</taxon>
        <taxon>Cucujiformia</taxon>
        <taxon>Tenebrionidae</taxon>
        <taxon>Zophobas</taxon>
    </lineage>
</organism>
<dbReference type="InterPro" id="IPR051275">
    <property type="entry name" value="Cell_adhesion_signaling"/>
</dbReference>
<dbReference type="GO" id="GO:0098609">
    <property type="term" value="P:cell-cell adhesion"/>
    <property type="evidence" value="ECO:0007669"/>
    <property type="project" value="TreeGrafter"/>
</dbReference>
<evidence type="ECO:0000256" key="5">
    <source>
        <dbReference type="ARBA" id="ARBA00023319"/>
    </source>
</evidence>
<sequence>MQSYFAASVFATLTSATKLTIYPKQVIKDQPVTFVCEAEPPSSTVTYKWLRNGNTIGTLTSSKWIIERASLDTRSNFSCIVETKNGSISRADIFVNVTARPGFIKKLRPYYGFSDTSTNVSLTCIIECYPLCNILWYKDDKKIDVDNPLYYLKNDTFPANYGTNDFESVESTLVWNLKNWPNQRLNKNDSQTKYTCKSDVESTTHFAVEYPPENITLSANTVVNVIENEIPDPVTCTAKGNPEVDYVWKHTPTGVVKATTQTLRLGELSRDQEHNYTCQASNKHGITTTELYFNILYKPSCFIELDKLDDEEVLICEADGNPNDFRFNWKLDSSDEDLKDVVIHTDFHSYVVLNSTRHNLTNYQCQVRNSVGVGNPCNRTILSKPFQIDISGVSNSVKEGAEVVLRCDVTTTFMVQINWYKNSKLLKNTTATTFSNKSGIIISSSFLRFTASRTDSYARLKCSATNKILEKYGIPLEKTIRLEVVYKPVVRLTSNETTFVDGKNQTAVLLCKYFAHPISPVTASWLKNGAVLKRMNGKYTFVTQRTLSLIIANVTKEDIGDYRCVLSNSVGETASGSLSLDVLHSPDVVVTMTPSFPSGAFFRTENIKIILSCKVISGNPLSLSKINWFVNDSLLEDYISHKLYQPQVGKVLLSNDSRVITLVDVSENYVNNFTCQGVNKVGPGPKSEPLEVKISYPDVPTKIIQHPETVFKGDQVTLECSIDAGLPSNVTYFWFKNNRLLDIHTSKWTIKQATLELRRNISCFATSDKRTSIPATTSAKILARASFLSRLKPYTGVLKSDRFVSLTCRVECYPICAILWLTKGQVIIPDALYDISTQVHAADFVRNDFESVESTLTFSSNQIQDDTLYTYSCRSVSPTLYDPDVSASTVLALEYPPEDVKVSEVFVEVEENHVPKIVKCEGKGKPLLNYVWRKASTERVVELGDTLSLGRLSKSEEGNYTCEGYNKHGNQSVNVYFHVSHYKPICSITFGNLRKQQALICDAKADTQDVAFTWKANSSSGSLQTLHAITTKSRSFYTFNETSDFSRSYICFVRNSIGEGTPCATFLPRPPSPAKIKHFPSQVLKKSNATLECSVDDPGFPKNLTFLWFRNKNSVHNSSRSTWNISSVSLNDRNSTFTCRVKNEAGLSPQSDETNLNIVAPPRFIQTPPRSLSVYYDYKNLTLTCRIECFPLCSIIWLKNDRYLDTNKSKLYYVEKSTFGANYEENLFESVQSILVWNITAFSGKVLNRSEPISKYTCVSSDSANIKSRPSFSSVVVVESSLSSATKLTIYPQQVIKGKPVTLTCEAEPPTDDVTYIWLKNGHKVANLTTSKWIIMEASLDTRSFISCITETKKGSISQADMFVNVVAFPSFITSLKPHYGFSYTNTNISLTCRIECYPLCNIVWYEEDAKIDTDNPLYNIKEEIVPADDQRNNFESFKSTLVWNLKNWPNQCLNKTSSPSHYTCKSESFFRNVNSTTYFEVEYPPENITLSTKTVVNVTENETPDPVICTAEGNPKVDYVWKHTPTGFVEGIGKSLNLSKLSRFEEHNYTCEASNKHGVATTELNFNVLYKPSCFIELETIDEKEALVCKPDGNPRNFTFQWNLTYPDKDVHEDIINKDSYSYLILNSTKRNLKNYECHVNNSVGVGTPCTKAVSSRPFQIDLTGIAGDVQEGMHVRLKCEVKATFMVQIRWYNNSKRVENTEDPSIATVSTNKSDIMTSSSMLKFTASRHHDHASVKCSGTNKFLDDHGIPLEKTLRLEVLCIVNKSYLSHL</sequence>
<dbReference type="SMART" id="SM00408">
    <property type="entry name" value="IGc2"/>
    <property type="match status" value="11"/>
</dbReference>
<dbReference type="PANTHER" id="PTHR11640:SF31">
    <property type="entry name" value="IRREGULAR CHIASM C-ROUGHEST PROTEIN-RELATED"/>
    <property type="match status" value="1"/>
</dbReference>
<dbReference type="InterPro" id="IPR003598">
    <property type="entry name" value="Ig_sub2"/>
</dbReference>
<protein>
    <recommendedName>
        <fullName evidence="6">Ig-like domain-containing protein</fullName>
    </recommendedName>
</protein>
<dbReference type="SUPFAM" id="SSF48726">
    <property type="entry name" value="Immunoglobulin"/>
    <property type="match status" value="14"/>
</dbReference>
<gene>
    <name evidence="7" type="ORF">Zmor_004992</name>
</gene>
<feature type="domain" description="Ig-like" evidence="6">
    <location>
        <begin position="991"/>
        <end position="1056"/>
    </location>
</feature>
<feature type="domain" description="Ig-like" evidence="6">
    <location>
        <begin position="385"/>
        <end position="481"/>
    </location>
</feature>
<dbReference type="GO" id="GO:0005886">
    <property type="term" value="C:plasma membrane"/>
    <property type="evidence" value="ECO:0007669"/>
    <property type="project" value="TreeGrafter"/>
</dbReference>
<keyword evidence="3" id="KW-1015">Disulfide bond</keyword>
<evidence type="ECO:0000259" key="6">
    <source>
        <dbReference type="PROSITE" id="PS50835"/>
    </source>
</evidence>
<dbReference type="Gene3D" id="2.60.40.10">
    <property type="entry name" value="Immunoglobulins"/>
    <property type="match status" value="16"/>
</dbReference>
<feature type="domain" description="Ig-like" evidence="6">
    <location>
        <begin position="488"/>
        <end position="579"/>
    </location>
</feature>
<dbReference type="Pfam" id="PF13895">
    <property type="entry name" value="Ig_2"/>
    <property type="match status" value="1"/>
</dbReference>
<feature type="domain" description="Ig-like" evidence="6">
    <location>
        <begin position="1659"/>
        <end position="1759"/>
    </location>
</feature>
<dbReference type="PANTHER" id="PTHR11640">
    <property type="entry name" value="NEPHRIN"/>
    <property type="match status" value="1"/>
</dbReference>
<dbReference type="Proteomes" id="UP001168821">
    <property type="component" value="Unassembled WGS sequence"/>
</dbReference>
<evidence type="ECO:0000313" key="8">
    <source>
        <dbReference type="Proteomes" id="UP001168821"/>
    </source>
</evidence>
<dbReference type="Pfam" id="PF13927">
    <property type="entry name" value="Ig_3"/>
    <property type="match status" value="2"/>
</dbReference>
<comment type="subcellular location">
    <subcellularLocation>
        <location evidence="1">Membrane</location>
        <topology evidence="1">Single-pass type I membrane protein</topology>
    </subcellularLocation>
</comment>
<dbReference type="GO" id="GO:0050839">
    <property type="term" value="F:cell adhesion molecule binding"/>
    <property type="evidence" value="ECO:0007669"/>
    <property type="project" value="TreeGrafter"/>
</dbReference>
<feature type="domain" description="Ig-like" evidence="6">
    <location>
        <begin position="586"/>
        <end position="695"/>
    </location>
</feature>
<dbReference type="CDD" id="cd00096">
    <property type="entry name" value="Ig"/>
    <property type="match status" value="1"/>
</dbReference>
<reference evidence="7" key="1">
    <citation type="journal article" date="2023" name="G3 (Bethesda)">
        <title>Whole genome assemblies of Zophobas morio and Tenebrio molitor.</title>
        <authorList>
            <person name="Kaur S."/>
            <person name="Stinson S.A."/>
            <person name="diCenzo G.C."/>
        </authorList>
    </citation>
    <scope>NUCLEOTIDE SEQUENCE</scope>
    <source>
        <strain evidence="7">QUZm001</strain>
    </source>
</reference>